<name>A0A5P8FQJ9_9MICO</name>
<proteinExistence type="predicted"/>
<evidence type="ECO:0000313" key="2">
    <source>
        <dbReference type="EMBL" id="QFQ31658.2"/>
    </source>
</evidence>
<dbReference type="Pfam" id="PF03583">
    <property type="entry name" value="LIP"/>
    <property type="match status" value="1"/>
</dbReference>
<dbReference type="InterPro" id="IPR029058">
    <property type="entry name" value="AB_hydrolase_fold"/>
</dbReference>
<dbReference type="PIRSF" id="PIRSF029171">
    <property type="entry name" value="Esterase_LipA"/>
    <property type="match status" value="1"/>
</dbReference>
<dbReference type="PANTHER" id="PTHR34853:SF1">
    <property type="entry name" value="LIPASE 5"/>
    <property type="match status" value="1"/>
</dbReference>
<dbReference type="GO" id="GO:0004806">
    <property type="term" value="F:triacylglycerol lipase activity"/>
    <property type="evidence" value="ECO:0007669"/>
    <property type="project" value="InterPro"/>
</dbReference>
<accession>A0A5P8FQJ9</accession>
<dbReference type="SUPFAM" id="SSF53474">
    <property type="entry name" value="alpha/beta-Hydrolases"/>
    <property type="match status" value="1"/>
</dbReference>
<dbReference type="Gene3D" id="3.40.50.1820">
    <property type="entry name" value="alpha/beta hydrolase"/>
    <property type="match status" value="2"/>
</dbReference>
<dbReference type="Proteomes" id="UP000271708">
    <property type="component" value="Chromosome"/>
</dbReference>
<reference evidence="2 3" key="1">
    <citation type="submission" date="2019-09" db="EMBL/GenBank/DDBJ databases">
        <title>Complete Genome Sequence of Janibacter melonis M714 with both human health impact and industrial applications.</title>
        <authorList>
            <person name="Jin M."/>
            <person name="Zhao Q.R."/>
        </authorList>
    </citation>
    <scope>NUCLEOTIDE SEQUENCE [LARGE SCALE GENOMIC DNA]</scope>
    <source>
        <strain evidence="2 3">M714</strain>
    </source>
</reference>
<dbReference type="PANTHER" id="PTHR34853">
    <property type="match status" value="1"/>
</dbReference>
<organism evidence="2 3">
    <name type="scientific">Janibacter melonis</name>
    <dbReference type="NCBI Taxonomy" id="262209"/>
    <lineage>
        <taxon>Bacteria</taxon>
        <taxon>Bacillati</taxon>
        <taxon>Actinomycetota</taxon>
        <taxon>Actinomycetes</taxon>
        <taxon>Micrococcales</taxon>
        <taxon>Intrasporangiaceae</taxon>
        <taxon>Janibacter</taxon>
    </lineage>
</organism>
<evidence type="ECO:0000256" key="1">
    <source>
        <dbReference type="SAM" id="Phobius"/>
    </source>
</evidence>
<dbReference type="EMBL" id="CP044548">
    <property type="protein sequence ID" value="QFQ31658.2"/>
    <property type="molecule type" value="Genomic_DNA"/>
</dbReference>
<dbReference type="InterPro" id="IPR005152">
    <property type="entry name" value="Lipase_secreted"/>
</dbReference>
<keyword evidence="1" id="KW-0812">Transmembrane</keyword>
<dbReference type="KEGG" id="jme:EEW87_006480"/>
<protein>
    <recommendedName>
        <fullName evidence="4">Alpha/beta fold hydrolase</fullName>
    </recommendedName>
</protein>
<feature type="transmembrane region" description="Helical" evidence="1">
    <location>
        <begin position="35"/>
        <end position="55"/>
    </location>
</feature>
<keyword evidence="1" id="KW-1133">Transmembrane helix</keyword>
<gene>
    <name evidence="2" type="ORF">EEW87_006480</name>
</gene>
<evidence type="ECO:0008006" key="4">
    <source>
        <dbReference type="Google" id="ProtNLM"/>
    </source>
</evidence>
<sequence>MPPRRCAWDDAPVHLHDERQPTVSPTPDRPARTRVLLAALLAVALLAGAAGWWVARDDGTAADVAAGLSGAPAGADFYRADAQEIRDGEHGSLIWSREEAGTGLEGARTHLVLYRSVGAKGEPVAVSGTVTLPPGEPPEGGWPVISWGHGTTGTADTCAPSLTTLQGQARFYTSLTQRVLDTYLQRGYVVVASDYEGLGTPGPHPYLLGESAGRAMTDIVSAARELDDQVSGTWLAAGHSQGGQAALFTAQSVDGYAPDLDLQGIAAIAPPSQLRRALTTSIRDDLDRSTFLGPLLSSAAAVAGVPRDRVFSARGVALLPQLEDRCLEGLSAQDSFGGVRTGDLVRPGVDLTPVERVVADNDASALTPEVPVLVVQGTADTTVPVILTDALARQWRADDVDLTYRRVAGKGHVDVLEDARTSVDRWLEQTAPALP</sequence>
<dbReference type="GO" id="GO:0016042">
    <property type="term" value="P:lipid catabolic process"/>
    <property type="evidence" value="ECO:0007669"/>
    <property type="project" value="InterPro"/>
</dbReference>
<keyword evidence="1" id="KW-0472">Membrane</keyword>
<evidence type="ECO:0000313" key="3">
    <source>
        <dbReference type="Proteomes" id="UP000271708"/>
    </source>
</evidence>
<dbReference type="AlphaFoldDB" id="A0A5P8FQJ9"/>